<evidence type="ECO:0000313" key="6">
    <source>
        <dbReference type="Proteomes" id="UP001449657"/>
    </source>
</evidence>
<reference evidence="5 6" key="1">
    <citation type="submission" date="2024-03" db="EMBL/GenBank/DDBJ databases">
        <title>Chitinophaga caseinilytica sp. nov., a casein hydrolysing bacterium isolated from forest soil.</title>
        <authorList>
            <person name="Lee D.S."/>
            <person name="Han D.M."/>
            <person name="Baek J.H."/>
            <person name="Choi D.G."/>
            <person name="Jeon J.H."/>
            <person name="Jeon C.O."/>
        </authorList>
    </citation>
    <scope>NUCLEOTIDE SEQUENCE [LARGE SCALE GENOMIC DNA]</scope>
    <source>
        <strain evidence="5 6">KACC 19118</strain>
    </source>
</reference>
<keyword evidence="1" id="KW-0677">Repeat</keyword>
<dbReference type="PROSITE" id="PS51257">
    <property type="entry name" value="PROKAR_LIPOPROTEIN"/>
    <property type="match status" value="1"/>
</dbReference>
<dbReference type="PANTHER" id="PTHR44858:SF1">
    <property type="entry name" value="UDP-N-ACETYLGLUCOSAMINE--PEPTIDE N-ACETYLGLUCOSAMINYLTRANSFERASE SPINDLY-RELATED"/>
    <property type="match status" value="1"/>
</dbReference>
<evidence type="ECO:0000256" key="4">
    <source>
        <dbReference type="SAM" id="SignalP"/>
    </source>
</evidence>
<dbReference type="PANTHER" id="PTHR44858">
    <property type="entry name" value="TETRATRICOPEPTIDE REPEAT PROTEIN 6"/>
    <property type="match status" value="1"/>
</dbReference>
<protein>
    <submittedName>
        <fullName evidence="5">Tetratricopeptide repeat protein</fullName>
    </submittedName>
</protein>
<gene>
    <name evidence="5" type="ORF">WJU22_15450</name>
</gene>
<dbReference type="InterPro" id="IPR011990">
    <property type="entry name" value="TPR-like_helical_dom_sf"/>
</dbReference>
<feature type="repeat" description="TPR" evidence="3">
    <location>
        <begin position="157"/>
        <end position="190"/>
    </location>
</feature>
<dbReference type="PROSITE" id="PS50005">
    <property type="entry name" value="TPR"/>
    <property type="match status" value="2"/>
</dbReference>
<evidence type="ECO:0000313" key="5">
    <source>
        <dbReference type="EMBL" id="WZN44293.1"/>
    </source>
</evidence>
<evidence type="ECO:0000256" key="2">
    <source>
        <dbReference type="ARBA" id="ARBA00022803"/>
    </source>
</evidence>
<dbReference type="SUPFAM" id="SSF48452">
    <property type="entry name" value="TPR-like"/>
    <property type="match status" value="2"/>
</dbReference>
<evidence type="ECO:0000256" key="1">
    <source>
        <dbReference type="ARBA" id="ARBA00022737"/>
    </source>
</evidence>
<dbReference type="EMBL" id="CP150096">
    <property type="protein sequence ID" value="WZN44293.1"/>
    <property type="molecule type" value="Genomic_DNA"/>
</dbReference>
<dbReference type="Pfam" id="PF13432">
    <property type="entry name" value="TPR_16"/>
    <property type="match status" value="2"/>
</dbReference>
<keyword evidence="6" id="KW-1185">Reference proteome</keyword>
<feature type="repeat" description="TPR" evidence="3">
    <location>
        <begin position="191"/>
        <end position="224"/>
    </location>
</feature>
<dbReference type="Proteomes" id="UP001449657">
    <property type="component" value="Chromosome"/>
</dbReference>
<keyword evidence="2 3" id="KW-0802">TPR repeat</keyword>
<dbReference type="InterPro" id="IPR019734">
    <property type="entry name" value="TPR_rpt"/>
</dbReference>
<keyword evidence="4" id="KW-0732">Signal</keyword>
<accession>A0ABZ2YWX6</accession>
<dbReference type="Gene3D" id="1.25.40.10">
    <property type="entry name" value="Tetratricopeptide repeat domain"/>
    <property type="match status" value="3"/>
</dbReference>
<dbReference type="InterPro" id="IPR050498">
    <property type="entry name" value="Ycf3"/>
</dbReference>
<proteinExistence type="predicted"/>
<dbReference type="RefSeq" id="WP_341839082.1">
    <property type="nucleotide sequence ID" value="NZ_CP149792.1"/>
</dbReference>
<feature type="chain" id="PRO_5045192003" evidence="4">
    <location>
        <begin position="22"/>
        <end position="271"/>
    </location>
</feature>
<dbReference type="Pfam" id="PF13414">
    <property type="entry name" value="TPR_11"/>
    <property type="match status" value="1"/>
</dbReference>
<feature type="signal peptide" evidence="4">
    <location>
        <begin position="1"/>
        <end position="21"/>
    </location>
</feature>
<organism evidence="5 6">
    <name type="scientific">Chitinophaga caseinilytica</name>
    <dbReference type="NCBI Taxonomy" id="2267521"/>
    <lineage>
        <taxon>Bacteria</taxon>
        <taxon>Pseudomonadati</taxon>
        <taxon>Bacteroidota</taxon>
        <taxon>Chitinophagia</taxon>
        <taxon>Chitinophagales</taxon>
        <taxon>Chitinophagaceae</taxon>
        <taxon>Chitinophaga</taxon>
    </lineage>
</organism>
<evidence type="ECO:0000256" key="3">
    <source>
        <dbReference type="PROSITE-ProRule" id="PRU00339"/>
    </source>
</evidence>
<name>A0ABZ2YWX6_9BACT</name>
<sequence>MNTRHLLWALPALLCACGQQADPGKQQPAPAADSLAVAIHNMRTDLAVQPNDLNLRVWLANALIEHNEFAAADSQAAIIAQAPGKLPQALYIRGLIALRQQDTVKSIELLTSAIHIRQDSSEYEVVMLTADMIAALGSYENATNYYRLAARIDSSSAEAPFLTGECLEKAGKIPEAWDEFSEAIRRNPAYAPAYIAIGNLLAAQGNAKDALVSYNMAAKADPTNADAFYRRGKTLLQLGNKAAGLDDLTKALSFRKNFPEAQHLLDSAKNL</sequence>
<dbReference type="SMART" id="SM00028">
    <property type="entry name" value="TPR"/>
    <property type="match status" value="4"/>
</dbReference>